<dbReference type="AlphaFoldDB" id="A0A5M3N4B8"/>
<dbReference type="GeneID" id="19211099"/>
<proteinExistence type="predicted"/>
<evidence type="ECO:0000313" key="2">
    <source>
        <dbReference type="Proteomes" id="UP000053558"/>
    </source>
</evidence>
<accession>A0A5M3N4B8</accession>
<dbReference type="OMA" id="WRLEICA"/>
<reference evidence="2" key="1">
    <citation type="journal article" date="2012" name="Science">
        <title>The Paleozoic origin of enzymatic lignin decomposition reconstructed from 31 fungal genomes.</title>
        <authorList>
            <person name="Floudas D."/>
            <person name="Binder M."/>
            <person name="Riley R."/>
            <person name="Barry K."/>
            <person name="Blanchette R.A."/>
            <person name="Henrissat B."/>
            <person name="Martinez A.T."/>
            <person name="Otillar R."/>
            <person name="Spatafora J.W."/>
            <person name="Yadav J.S."/>
            <person name="Aerts A."/>
            <person name="Benoit I."/>
            <person name="Boyd A."/>
            <person name="Carlson A."/>
            <person name="Copeland A."/>
            <person name="Coutinho P.M."/>
            <person name="de Vries R.P."/>
            <person name="Ferreira P."/>
            <person name="Findley K."/>
            <person name="Foster B."/>
            <person name="Gaskell J."/>
            <person name="Glotzer D."/>
            <person name="Gorecki P."/>
            <person name="Heitman J."/>
            <person name="Hesse C."/>
            <person name="Hori C."/>
            <person name="Igarashi K."/>
            <person name="Jurgens J.A."/>
            <person name="Kallen N."/>
            <person name="Kersten P."/>
            <person name="Kohler A."/>
            <person name="Kuees U."/>
            <person name="Kumar T.K.A."/>
            <person name="Kuo A."/>
            <person name="LaButti K."/>
            <person name="Larrondo L.F."/>
            <person name="Lindquist E."/>
            <person name="Ling A."/>
            <person name="Lombard V."/>
            <person name="Lucas S."/>
            <person name="Lundell T."/>
            <person name="Martin R."/>
            <person name="McLaughlin D.J."/>
            <person name="Morgenstern I."/>
            <person name="Morin E."/>
            <person name="Murat C."/>
            <person name="Nagy L.G."/>
            <person name="Nolan M."/>
            <person name="Ohm R.A."/>
            <person name="Patyshakuliyeva A."/>
            <person name="Rokas A."/>
            <person name="Ruiz-Duenas F.J."/>
            <person name="Sabat G."/>
            <person name="Salamov A."/>
            <person name="Samejima M."/>
            <person name="Schmutz J."/>
            <person name="Slot J.C."/>
            <person name="St John F."/>
            <person name="Stenlid J."/>
            <person name="Sun H."/>
            <person name="Sun S."/>
            <person name="Syed K."/>
            <person name="Tsang A."/>
            <person name="Wiebenga A."/>
            <person name="Young D."/>
            <person name="Pisabarro A."/>
            <person name="Eastwood D.C."/>
            <person name="Martin F."/>
            <person name="Cullen D."/>
            <person name="Grigoriev I.V."/>
            <person name="Hibbett D.S."/>
        </authorList>
    </citation>
    <scope>NUCLEOTIDE SEQUENCE [LARGE SCALE GENOMIC DNA]</scope>
    <source>
        <strain evidence="2">RWD-64-598 SS2</strain>
    </source>
</reference>
<dbReference type="Proteomes" id="UP000053558">
    <property type="component" value="Unassembled WGS sequence"/>
</dbReference>
<keyword evidence="2" id="KW-1185">Reference proteome</keyword>
<evidence type="ECO:0000313" key="1">
    <source>
        <dbReference type="EMBL" id="EIW86269.1"/>
    </source>
</evidence>
<dbReference type="KEGG" id="cput:CONPUDRAFT_86280"/>
<dbReference type="RefSeq" id="XP_007763149.1">
    <property type="nucleotide sequence ID" value="XM_007764959.1"/>
</dbReference>
<dbReference type="OrthoDB" id="2418900at2759"/>
<dbReference type="Pfam" id="PF18759">
    <property type="entry name" value="Plavaka"/>
    <property type="match status" value="1"/>
</dbReference>
<protein>
    <submittedName>
        <fullName evidence="1">Uncharacterized protein</fullName>
    </submittedName>
</protein>
<gene>
    <name evidence="1" type="ORF">CONPUDRAFT_86280</name>
</gene>
<name>A0A5M3N4B8_CONPW</name>
<organism evidence="1 2">
    <name type="scientific">Coniophora puteana (strain RWD-64-598)</name>
    <name type="common">Brown rot fungus</name>
    <dbReference type="NCBI Taxonomy" id="741705"/>
    <lineage>
        <taxon>Eukaryota</taxon>
        <taxon>Fungi</taxon>
        <taxon>Dikarya</taxon>
        <taxon>Basidiomycota</taxon>
        <taxon>Agaricomycotina</taxon>
        <taxon>Agaricomycetes</taxon>
        <taxon>Agaricomycetidae</taxon>
        <taxon>Boletales</taxon>
        <taxon>Coniophorineae</taxon>
        <taxon>Coniophoraceae</taxon>
        <taxon>Coniophora</taxon>
    </lineage>
</organism>
<sequence length="707" mass="80500">MGSPEFCDSMAYAPERVYDDKMGKNRRVDEMWTGDWWWQAQDKLAPGGTVGALVISTDKTQLSTFRGDKQAYPVYLTLGNISKDVRRQPSRHAATVIAYLPTSKLKLFKNNSLASYRLFHYCMKQVLAPLVKAGRDGVDILCSDGWYRRVHPLLAAYLADHPEQCLVACCAQNRCPRCVVPWNERGEYVESASRRQVDTLRTLNLQNEGEYPDEFVADGLKEVFAPFWADLPHTDIFRYISSDILHQLHQGIFKDHLLKWCQTLVNPGANLDDRFRAMPPYPGLRHFTDGISKIKQWTGGEHKEVQRVLVAALAGAVNADVLTSACALIDFIFLAQYHSQTTETLTRMEEALKTFHDTKGTFSTQRDHFNLAKLHALLHYIDCVLFLGSLDGLNTENTERLHINFAKRAYRASNRKDFITQMAMWLQRHKAVAWWDRYLDWRLEICAGATIGLDAEGDELQRESQEPSKESVSVGRTSPFPNMPVSSLIDNFGAHHFTTAVTGFLRVRCALRPNFEPSDIDTYNVFGSAVVHMKPRPFINVKKLDVRVYATPLEELGGRKGTVPPRWDTVLVEVDSDARRHFGGLSGLRVAELRVIFKLPSHLGKINEPLAYVHWFRELNVSAIEPNSGMFKISKSTRHHLPYGEVIPLSRIVRPCHMIPYFGTGRVPRAWLQSAPADAHDFLLNKYIDVVMFEDYVVHYKQYGISI</sequence>
<dbReference type="InterPro" id="IPR041078">
    <property type="entry name" value="Plavaka"/>
</dbReference>
<comment type="caution">
    <text evidence="1">The sequence shown here is derived from an EMBL/GenBank/DDBJ whole genome shotgun (WGS) entry which is preliminary data.</text>
</comment>
<dbReference type="EMBL" id="JH711573">
    <property type="protein sequence ID" value="EIW86269.1"/>
    <property type="molecule type" value="Genomic_DNA"/>
</dbReference>